<accession>A0A0N8KFK0</accession>
<dbReference type="eggNOG" id="COG1669">
    <property type="taxonomic scope" value="Bacteria"/>
</dbReference>
<dbReference type="EMBL" id="LJXT01000066">
    <property type="protein sequence ID" value="KPQ14354.1"/>
    <property type="molecule type" value="Genomic_DNA"/>
</dbReference>
<organism evidence="2 3">
    <name type="scientific">Algoriphagus marincola HL-49</name>
    <dbReference type="NCBI Taxonomy" id="1305737"/>
    <lineage>
        <taxon>Bacteria</taxon>
        <taxon>Pseudomonadati</taxon>
        <taxon>Bacteroidota</taxon>
        <taxon>Cytophagia</taxon>
        <taxon>Cytophagales</taxon>
        <taxon>Cyclobacteriaceae</taxon>
        <taxon>Algoriphagus</taxon>
    </lineage>
</organism>
<dbReference type="STRING" id="1305737.GCA_000526355_00339"/>
<dbReference type="PATRIC" id="fig|1305737.6.peg.2796"/>
<dbReference type="Proteomes" id="UP000050421">
    <property type="component" value="Unassembled WGS sequence"/>
</dbReference>
<sequence length="101" mass="11707">MVNSEILKNVKSFLSLIPKNLELREAYLFGSYAKGLEKESSDVDVALVFDSMDDFFKTQQEMRKLRRKIDLRIEPHPLKSEDFNIQNPFAKEIKETGILIG</sequence>
<proteinExistence type="predicted"/>
<dbReference type="InterPro" id="IPR041633">
    <property type="entry name" value="Polbeta"/>
</dbReference>
<dbReference type="InterPro" id="IPR043519">
    <property type="entry name" value="NT_sf"/>
</dbReference>
<name>A0A0N8KFK0_9BACT</name>
<dbReference type="PANTHER" id="PTHR33933:SF1">
    <property type="entry name" value="PROTEIN ADENYLYLTRANSFERASE MNTA-RELATED"/>
    <property type="match status" value="1"/>
</dbReference>
<protein>
    <submittedName>
        <fullName evidence="2">Toxin-antitoxin system toxin component</fullName>
    </submittedName>
</protein>
<dbReference type="Gene3D" id="3.30.460.10">
    <property type="entry name" value="Beta Polymerase, domain 2"/>
    <property type="match status" value="1"/>
</dbReference>
<reference evidence="2 3" key="1">
    <citation type="submission" date="2015-09" db="EMBL/GenBank/DDBJ databases">
        <title>Identification and resolution of microdiversity through metagenomic sequencing of parallel consortia.</title>
        <authorList>
            <person name="Nelson W.C."/>
            <person name="Romine M.F."/>
            <person name="Lindemann S.R."/>
        </authorList>
    </citation>
    <scope>NUCLEOTIDE SEQUENCE [LARGE SCALE GENOMIC DNA]</scope>
    <source>
        <strain evidence="2">HL-49</strain>
    </source>
</reference>
<evidence type="ECO:0000313" key="3">
    <source>
        <dbReference type="Proteomes" id="UP000050421"/>
    </source>
</evidence>
<evidence type="ECO:0000313" key="2">
    <source>
        <dbReference type="EMBL" id="KPQ14354.1"/>
    </source>
</evidence>
<gene>
    <name evidence="2" type="ORF">HLUCCX10_10830</name>
</gene>
<dbReference type="Pfam" id="PF18765">
    <property type="entry name" value="Polbeta"/>
    <property type="match status" value="1"/>
</dbReference>
<dbReference type="InterPro" id="IPR052548">
    <property type="entry name" value="Type_VII_TA_antitoxin"/>
</dbReference>
<comment type="caution">
    <text evidence="2">The sequence shown here is derived from an EMBL/GenBank/DDBJ whole genome shotgun (WGS) entry which is preliminary data.</text>
</comment>
<dbReference type="PANTHER" id="PTHR33933">
    <property type="entry name" value="NUCLEOTIDYLTRANSFERASE"/>
    <property type="match status" value="1"/>
</dbReference>
<dbReference type="CDD" id="cd05403">
    <property type="entry name" value="NT_KNTase_like"/>
    <property type="match status" value="1"/>
</dbReference>
<dbReference type="AlphaFoldDB" id="A0A0N8KFK0"/>
<feature type="domain" description="Polymerase beta nucleotidyltransferase" evidence="1">
    <location>
        <begin position="17"/>
        <end position="100"/>
    </location>
</feature>
<dbReference type="SUPFAM" id="SSF81301">
    <property type="entry name" value="Nucleotidyltransferase"/>
    <property type="match status" value="1"/>
</dbReference>
<dbReference type="OrthoDB" id="9803106at2"/>
<evidence type="ECO:0000259" key="1">
    <source>
        <dbReference type="Pfam" id="PF18765"/>
    </source>
</evidence>